<dbReference type="SMART" id="SM00062">
    <property type="entry name" value="PBPb"/>
    <property type="match status" value="1"/>
</dbReference>
<feature type="domain" description="Solute-binding protein family 3/N-terminal" evidence="1">
    <location>
        <begin position="32"/>
        <end position="255"/>
    </location>
</feature>
<reference evidence="2 3" key="1">
    <citation type="submission" date="2017-12" db="EMBL/GenBank/DDBJ databases">
        <authorList>
            <person name="Paulsen S."/>
            <person name="Gram L.K."/>
        </authorList>
    </citation>
    <scope>NUCLEOTIDE SEQUENCE [LARGE SCALE GENOMIC DNA]</scope>
    <source>
        <strain evidence="2 3">S2897</strain>
    </source>
</reference>
<dbReference type="STRING" id="151081.TW72_06145"/>
<evidence type="ECO:0000259" key="1">
    <source>
        <dbReference type="SMART" id="SM00062"/>
    </source>
</evidence>
<dbReference type="PANTHER" id="PTHR38834:SF3">
    <property type="entry name" value="SOLUTE-BINDING PROTEIN FAMILY 3_N-TERMINAL DOMAIN-CONTAINING PROTEIN"/>
    <property type="match status" value="1"/>
</dbReference>
<name>A0A5S3Z3N5_9GAMM</name>
<dbReference type="AlphaFoldDB" id="A0A5S3Z3N5"/>
<evidence type="ECO:0000313" key="2">
    <source>
        <dbReference type="EMBL" id="TMP86832.1"/>
    </source>
</evidence>
<proteinExistence type="predicted"/>
<reference evidence="3" key="2">
    <citation type="submission" date="2019-06" db="EMBL/GenBank/DDBJ databases">
        <title>Co-occurence of chitin degradation, pigmentation and bioactivity in marine Pseudoalteromonas.</title>
        <authorList>
            <person name="Sonnenschein E.C."/>
            <person name="Bech P.K."/>
        </authorList>
    </citation>
    <scope>NUCLEOTIDE SEQUENCE [LARGE SCALE GENOMIC DNA]</scope>
    <source>
        <strain evidence="3">S2897</strain>
    </source>
</reference>
<protein>
    <submittedName>
        <fullName evidence="2">Amino acid ABC transporter substrate-binding protein</fullName>
    </submittedName>
</protein>
<dbReference type="EMBL" id="PNCG01000010">
    <property type="protein sequence ID" value="TMP86832.1"/>
    <property type="molecule type" value="Genomic_DNA"/>
</dbReference>
<organism evidence="2 3">
    <name type="scientific">Pseudoalteromonas ruthenica</name>
    <dbReference type="NCBI Taxonomy" id="151081"/>
    <lineage>
        <taxon>Bacteria</taxon>
        <taxon>Pseudomonadati</taxon>
        <taxon>Pseudomonadota</taxon>
        <taxon>Gammaproteobacteria</taxon>
        <taxon>Alteromonadales</taxon>
        <taxon>Pseudoalteromonadaceae</taxon>
        <taxon>Pseudoalteromonas</taxon>
    </lineage>
</organism>
<dbReference type="Gene3D" id="3.40.190.10">
    <property type="entry name" value="Periplasmic binding protein-like II"/>
    <property type="match status" value="2"/>
</dbReference>
<sequence>MSLVYRFMALFLARFTLWVTILLSTTRIAAQPIEVVTELSPPNQLVINGQIGGSSTDIVRHVLSKANVDATINMYPWARAFHLAQKKPNTLLYSVAKTPDRLDKFQWLGKVAYFRLGFVTLASRSEINLRQVNDARPYRIAVQRGDISAKFFADRQFSTVQTADIKHSYRLLLSGKVDLVIDDPNYLGAMAKQFNVPAKELRFVRDIEQLSVYGYLAANVDSDPQLVANIKAAFSAIEKAAWYQQKLYNPYQDVLTR</sequence>
<dbReference type="PANTHER" id="PTHR38834">
    <property type="entry name" value="PERIPLASMIC SUBSTRATE BINDING PROTEIN FAMILY 3"/>
    <property type="match status" value="1"/>
</dbReference>
<comment type="caution">
    <text evidence="2">The sequence shown here is derived from an EMBL/GenBank/DDBJ whole genome shotgun (WGS) entry which is preliminary data.</text>
</comment>
<gene>
    <name evidence="2" type="ORF">CWC05_10150</name>
</gene>
<evidence type="ECO:0000313" key="3">
    <source>
        <dbReference type="Proteomes" id="UP000305874"/>
    </source>
</evidence>
<dbReference type="InterPro" id="IPR001638">
    <property type="entry name" value="Solute-binding_3/MltF_N"/>
</dbReference>
<dbReference type="SUPFAM" id="SSF53850">
    <property type="entry name" value="Periplasmic binding protein-like II"/>
    <property type="match status" value="1"/>
</dbReference>
<accession>A0A5S3Z3N5</accession>
<dbReference type="Proteomes" id="UP000305874">
    <property type="component" value="Unassembled WGS sequence"/>
</dbReference>